<dbReference type="InterPro" id="IPR036259">
    <property type="entry name" value="MFS_trans_sf"/>
</dbReference>
<keyword evidence="3 4" id="KW-0472">Membrane</keyword>
<dbReference type="Pfam" id="PF07690">
    <property type="entry name" value="MFS_1"/>
    <property type="match status" value="1"/>
</dbReference>
<dbReference type="SUPFAM" id="SSF103473">
    <property type="entry name" value="MFS general substrate transporter"/>
    <property type="match status" value="1"/>
</dbReference>
<feature type="transmembrane region" description="Helical" evidence="4">
    <location>
        <begin position="315"/>
        <end position="336"/>
    </location>
</feature>
<comment type="caution">
    <text evidence="5">The sequence shown here is derived from an EMBL/GenBank/DDBJ whole genome shotgun (WGS) entry which is preliminary data.</text>
</comment>
<feature type="transmembrane region" description="Helical" evidence="4">
    <location>
        <begin position="36"/>
        <end position="56"/>
    </location>
</feature>
<accession>A0A4Y8RNK5</accession>
<proteinExistence type="predicted"/>
<dbReference type="GO" id="GO:0022857">
    <property type="term" value="F:transmembrane transporter activity"/>
    <property type="evidence" value="ECO:0007669"/>
    <property type="project" value="InterPro"/>
</dbReference>
<keyword evidence="6" id="KW-1185">Reference proteome</keyword>
<evidence type="ECO:0000256" key="1">
    <source>
        <dbReference type="ARBA" id="ARBA00022692"/>
    </source>
</evidence>
<feature type="transmembrane region" description="Helical" evidence="4">
    <location>
        <begin position="342"/>
        <end position="359"/>
    </location>
</feature>
<feature type="transmembrane region" description="Helical" evidence="4">
    <location>
        <begin position="193"/>
        <end position="217"/>
    </location>
</feature>
<organism evidence="5 6">
    <name type="scientific">Jiella endophytica</name>
    <dbReference type="NCBI Taxonomy" id="2558362"/>
    <lineage>
        <taxon>Bacteria</taxon>
        <taxon>Pseudomonadati</taxon>
        <taxon>Pseudomonadota</taxon>
        <taxon>Alphaproteobacteria</taxon>
        <taxon>Hyphomicrobiales</taxon>
        <taxon>Aurantimonadaceae</taxon>
        <taxon>Jiella</taxon>
    </lineage>
</organism>
<protein>
    <submittedName>
        <fullName evidence="5">MFS transporter</fullName>
    </submittedName>
</protein>
<feature type="transmembrane region" description="Helical" evidence="4">
    <location>
        <begin position="280"/>
        <end position="303"/>
    </location>
</feature>
<feature type="transmembrane region" description="Helical" evidence="4">
    <location>
        <begin position="255"/>
        <end position="274"/>
    </location>
</feature>
<evidence type="ECO:0000256" key="4">
    <source>
        <dbReference type="SAM" id="Phobius"/>
    </source>
</evidence>
<dbReference type="RefSeq" id="WP_134761400.1">
    <property type="nucleotide sequence ID" value="NZ_SOZD01000002.1"/>
</dbReference>
<dbReference type="Gene3D" id="1.20.1250.20">
    <property type="entry name" value="MFS general substrate transporter like domains"/>
    <property type="match status" value="1"/>
</dbReference>
<evidence type="ECO:0000256" key="2">
    <source>
        <dbReference type="ARBA" id="ARBA00022989"/>
    </source>
</evidence>
<name>A0A4Y8RNK5_9HYPH</name>
<feature type="transmembrane region" description="Helical" evidence="4">
    <location>
        <begin position="149"/>
        <end position="172"/>
    </location>
</feature>
<dbReference type="Proteomes" id="UP000298179">
    <property type="component" value="Unassembled WGS sequence"/>
</dbReference>
<dbReference type="OrthoDB" id="8449767at2"/>
<reference evidence="5 6" key="1">
    <citation type="submission" date="2019-03" db="EMBL/GenBank/DDBJ databases">
        <title>Jiella endophytica sp. nov., a novel endophytic bacterium isolated from root of Ficus microcarpa Linn. f.</title>
        <authorList>
            <person name="Tuo L."/>
        </authorList>
    </citation>
    <scope>NUCLEOTIDE SEQUENCE [LARGE SCALE GENOMIC DNA]</scope>
    <source>
        <strain evidence="5 6">CBS5Q-3</strain>
    </source>
</reference>
<gene>
    <name evidence="5" type="ORF">E3C22_07585</name>
</gene>
<sequence>MNASLAPALMGHAFQQTALMAMLPLIAGRLGLSDPAVATAVGLGMVAATLTIPLMGLTGSRRLVGPALVTMIVCSVGLALLLVVPLAAAPALGALLLLRLAQGMSAATVLVHAQTSSLADATRSRERLAATQSFAGLGRAASAVLVGPLVAIGVVLPMLPAIAGGVWSLATLRRSEPAPAGEASGLKPPRMPSLVLPFLVQTSLGITHVSLAPLLAVRLGGNSVAAATHAGFALAAANLGLLVSHRFLTSKVEGTGLRLAAFVGGGALVAIALWPQPAFVVISSGVVGGASAMLLTHNLHTALERSAARGTSQAAWNATVSTGGLAAGALVGSAALHLGANQAVALAGVLMASAVLAMSRTRKPAS</sequence>
<evidence type="ECO:0000313" key="5">
    <source>
        <dbReference type="EMBL" id="TFF25232.1"/>
    </source>
</evidence>
<feature type="transmembrane region" description="Helical" evidence="4">
    <location>
        <begin position="68"/>
        <end position="98"/>
    </location>
</feature>
<evidence type="ECO:0000313" key="6">
    <source>
        <dbReference type="Proteomes" id="UP000298179"/>
    </source>
</evidence>
<dbReference type="EMBL" id="SOZD01000002">
    <property type="protein sequence ID" value="TFF25232.1"/>
    <property type="molecule type" value="Genomic_DNA"/>
</dbReference>
<evidence type="ECO:0000256" key="3">
    <source>
        <dbReference type="ARBA" id="ARBA00023136"/>
    </source>
</evidence>
<keyword evidence="1 4" id="KW-0812">Transmembrane</keyword>
<keyword evidence="2 4" id="KW-1133">Transmembrane helix</keyword>
<feature type="transmembrane region" description="Helical" evidence="4">
    <location>
        <begin position="223"/>
        <end position="243"/>
    </location>
</feature>
<dbReference type="InterPro" id="IPR011701">
    <property type="entry name" value="MFS"/>
</dbReference>
<dbReference type="AlphaFoldDB" id="A0A4Y8RNK5"/>